<comment type="caution">
    <text evidence="2">The sequence shown here is derived from an EMBL/GenBank/DDBJ whole genome shotgun (WGS) entry which is preliminary data.</text>
</comment>
<dbReference type="AlphaFoldDB" id="A0A392QAI2"/>
<feature type="non-terminal residue" evidence="2">
    <location>
        <position position="125"/>
    </location>
</feature>
<evidence type="ECO:0000256" key="1">
    <source>
        <dbReference type="SAM" id="MobiDB-lite"/>
    </source>
</evidence>
<organism evidence="2 3">
    <name type="scientific">Trifolium medium</name>
    <dbReference type="NCBI Taxonomy" id="97028"/>
    <lineage>
        <taxon>Eukaryota</taxon>
        <taxon>Viridiplantae</taxon>
        <taxon>Streptophyta</taxon>
        <taxon>Embryophyta</taxon>
        <taxon>Tracheophyta</taxon>
        <taxon>Spermatophyta</taxon>
        <taxon>Magnoliopsida</taxon>
        <taxon>eudicotyledons</taxon>
        <taxon>Gunneridae</taxon>
        <taxon>Pentapetalae</taxon>
        <taxon>rosids</taxon>
        <taxon>fabids</taxon>
        <taxon>Fabales</taxon>
        <taxon>Fabaceae</taxon>
        <taxon>Papilionoideae</taxon>
        <taxon>50 kb inversion clade</taxon>
        <taxon>NPAAA clade</taxon>
        <taxon>Hologalegina</taxon>
        <taxon>IRL clade</taxon>
        <taxon>Trifolieae</taxon>
        <taxon>Trifolium</taxon>
    </lineage>
</organism>
<reference evidence="2 3" key="1">
    <citation type="journal article" date="2018" name="Front. Plant Sci.">
        <title>Red Clover (Trifolium pratense) and Zigzag Clover (T. medium) - A Picture of Genomic Similarities and Differences.</title>
        <authorList>
            <person name="Dluhosova J."/>
            <person name="Istvanek J."/>
            <person name="Nedelnik J."/>
            <person name="Repkova J."/>
        </authorList>
    </citation>
    <scope>NUCLEOTIDE SEQUENCE [LARGE SCALE GENOMIC DNA]</scope>
    <source>
        <strain evidence="3">cv. 10/8</strain>
        <tissue evidence="2">Leaf</tissue>
    </source>
</reference>
<name>A0A392QAI2_9FABA</name>
<protein>
    <submittedName>
        <fullName evidence="2">Trafficking protein particle complex subunit 10-like</fullName>
    </submittedName>
</protein>
<accession>A0A392QAI2</accession>
<dbReference type="EMBL" id="LXQA010119116">
    <property type="protein sequence ID" value="MCI20275.1"/>
    <property type="molecule type" value="Genomic_DNA"/>
</dbReference>
<evidence type="ECO:0000313" key="2">
    <source>
        <dbReference type="EMBL" id="MCI20275.1"/>
    </source>
</evidence>
<proteinExistence type="predicted"/>
<sequence length="125" mass="13823">MILQTTSATKHFGIQRKPLPLEPTVLLREANRRRASLSAGNVFEMFDSRQGPMEGSGFDASPKISPQKVLSNPMTRTNSSPGNFDGSIDRPMRLAEIFIAAEHALKKTISNLEMLKSLSSSEEFE</sequence>
<evidence type="ECO:0000313" key="3">
    <source>
        <dbReference type="Proteomes" id="UP000265520"/>
    </source>
</evidence>
<feature type="compositionally biased region" description="Polar residues" evidence="1">
    <location>
        <begin position="68"/>
        <end position="82"/>
    </location>
</feature>
<feature type="region of interest" description="Disordered" evidence="1">
    <location>
        <begin position="48"/>
        <end position="86"/>
    </location>
</feature>
<keyword evidence="3" id="KW-1185">Reference proteome</keyword>
<dbReference type="Proteomes" id="UP000265520">
    <property type="component" value="Unassembled WGS sequence"/>
</dbReference>